<evidence type="ECO:0000313" key="7">
    <source>
        <dbReference type="Proteomes" id="UP000192940"/>
    </source>
</evidence>
<comment type="similarity">
    <text evidence="1">Belongs to the ABC transporter superfamily.</text>
</comment>
<dbReference type="InterPro" id="IPR003593">
    <property type="entry name" value="AAA+_ATPase"/>
</dbReference>
<dbReference type="PROSITE" id="PS50893">
    <property type="entry name" value="ABC_TRANSPORTER_2"/>
    <property type="match status" value="1"/>
</dbReference>
<proteinExistence type="inferred from homology"/>
<dbReference type="InterPro" id="IPR003439">
    <property type="entry name" value="ABC_transporter-like_ATP-bd"/>
</dbReference>
<protein>
    <submittedName>
        <fullName evidence="6">ABC-2 type transport system ATP-binding protein</fullName>
    </submittedName>
</protein>
<feature type="domain" description="ABC transporter" evidence="5">
    <location>
        <begin position="17"/>
        <end position="244"/>
    </location>
</feature>
<accession>A0A1X7HRE1</accession>
<dbReference type="Proteomes" id="UP000192940">
    <property type="component" value="Chromosome I"/>
</dbReference>
<sequence>MGFKVNPEVMSVSELVIQTKGLYKTYRNRAAVDNLNLEIVKGDIYGFLGPNGAGKTTTIRMLLGLIKPTKGSIHLFGKDLTKEKMNILRRTGSLVEYPSYYGHLTAVENLETLRRIIGGPKSRIAEVLDIVGLTKEAKRPVKGYSLGMKQRLGIAAALLGNPELLILDEPTNGLDPSGIQEIRELIKNMPKQHGITVLVSSHLLSEVEQMAGRVGIIREGQMVFQDTIQNLVSQSSSGFRLSVSEPELAMGLAFDMGCDGKLQGQMLELEPMQDAKVAMLVKRLVENQHAVYRVEEKRKSLEDIFMEIVGKGSVQ</sequence>
<dbReference type="Gene3D" id="3.40.50.300">
    <property type="entry name" value="P-loop containing nucleotide triphosphate hydrolases"/>
    <property type="match status" value="1"/>
</dbReference>
<evidence type="ECO:0000259" key="5">
    <source>
        <dbReference type="PROSITE" id="PS50893"/>
    </source>
</evidence>
<name>A0A1X7HRE1_9BACL</name>
<dbReference type="PROSITE" id="PS00211">
    <property type="entry name" value="ABC_TRANSPORTER_1"/>
    <property type="match status" value="1"/>
</dbReference>
<evidence type="ECO:0000256" key="2">
    <source>
        <dbReference type="ARBA" id="ARBA00022448"/>
    </source>
</evidence>
<evidence type="ECO:0000256" key="3">
    <source>
        <dbReference type="ARBA" id="ARBA00022741"/>
    </source>
</evidence>
<dbReference type="EMBL" id="LT840184">
    <property type="protein sequence ID" value="SMF91421.1"/>
    <property type="molecule type" value="Genomic_DNA"/>
</dbReference>
<dbReference type="InterPro" id="IPR027417">
    <property type="entry name" value="P-loop_NTPase"/>
</dbReference>
<keyword evidence="4 6" id="KW-0067">ATP-binding</keyword>
<dbReference type="STRING" id="1313296.SAMN05661091_5450"/>
<dbReference type="InterPro" id="IPR017871">
    <property type="entry name" value="ABC_transporter-like_CS"/>
</dbReference>
<dbReference type="GO" id="GO:0016887">
    <property type="term" value="F:ATP hydrolysis activity"/>
    <property type="evidence" value="ECO:0007669"/>
    <property type="project" value="InterPro"/>
</dbReference>
<evidence type="ECO:0000313" key="6">
    <source>
        <dbReference type="EMBL" id="SMF91421.1"/>
    </source>
</evidence>
<dbReference type="SMART" id="SM00382">
    <property type="entry name" value="AAA"/>
    <property type="match status" value="1"/>
</dbReference>
<gene>
    <name evidence="6" type="ORF">SAMN05661091_5450</name>
</gene>
<keyword evidence="2" id="KW-0813">Transport</keyword>
<keyword evidence="7" id="KW-1185">Reference proteome</keyword>
<dbReference type="Pfam" id="PF00005">
    <property type="entry name" value="ABC_tran"/>
    <property type="match status" value="1"/>
</dbReference>
<dbReference type="AlphaFoldDB" id="A0A1X7HRE1"/>
<dbReference type="CDD" id="cd03268">
    <property type="entry name" value="ABC_BcrA_bacitracin_resist"/>
    <property type="match status" value="1"/>
</dbReference>
<evidence type="ECO:0000256" key="4">
    <source>
        <dbReference type="ARBA" id="ARBA00022840"/>
    </source>
</evidence>
<keyword evidence="3" id="KW-0547">Nucleotide-binding</keyword>
<dbReference type="PANTHER" id="PTHR43335">
    <property type="entry name" value="ABC TRANSPORTER, ATP-BINDING PROTEIN"/>
    <property type="match status" value="1"/>
</dbReference>
<dbReference type="SUPFAM" id="SSF52540">
    <property type="entry name" value="P-loop containing nucleoside triphosphate hydrolases"/>
    <property type="match status" value="1"/>
</dbReference>
<reference evidence="6 7" key="1">
    <citation type="submission" date="2017-04" db="EMBL/GenBank/DDBJ databases">
        <authorList>
            <person name="Afonso C.L."/>
            <person name="Miller P.J."/>
            <person name="Scott M.A."/>
            <person name="Spackman E."/>
            <person name="Goraichik I."/>
            <person name="Dimitrov K.M."/>
            <person name="Suarez D.L."/>
            <person name="Swayne D.E."/>
        </authorList>
    </citation>
    <scope>NUCLEOTIDE SEQUENCE [LARGE SCALE GENOMIC DNA]</scope>
    <source>
        <strain evidence="6 7">N3/975</strain>
    </source>
</reference>
<dbReference type="GO" id="GO:0005524">
    <property type="term" value="F:ATP binding"/>
    <property type="evidence" value="ECO:0007669"/>
    <property type="project" value="UniProtKB-KW"/>
</dbReference>
<dbReference type="PANTHER" id="PTHR43335:SF4">
    <property type="entry name" value="ABC TRANSPORTER, ATP-BINDING PROTEIN"/>
    <property type="match status" value="1"/>
</dbReference>
<evidence type="ECO:0000256" key="1">
    <source>
        <dbReference type="ARBA" id="ARBA00005417"/>
    </source>
</evidence>
<organism evidence="6 7">
    <name type="scientific">Paenibacillus uliginis N3/975</name>
    <dbReference type="NCBI Taxonomy" id="1313296"/>
    <lineage>
        <taxon>Bacteria</taxon>
        <taxon>Bacillati</taxon>
        <taxon>Bacillota</taxon>
        <taxon>Bacilli</taxon>
        <taxon>Bacillales</taxon>
        <taxon>Paenibacillaceae</taxon>
        <taxon>Paenibacillus</taxon>
    </lineage>
</organism>